<reference evidence="4 5" key="1">
    <citation type="submission" date="2020-11" db="EMBL/GenBank/DDBJ databases">
        <title>Carbohydrate-dependent, anaerobic sulfur respiration: A novel catabolism in halophilic archaea.</title>
        <authorList>
            <person name="Sorokin D.Y."/>
            <person name="Messina E."/>
            <person name="Smedile F."/>
            <person name="La Cono V."/>
            <person name="Hallsworth J.E."/>
            <person name="Yakimov M.M."/>
        </authorList>
    </citation>
    <scope>NUCLEOTIDE SEQUENCE</scope>
    <source>
        <strain evidence="4">HSR-Bgl</strain>
        <strain evidence="3 5">HSR12-2</strain>
    </source>
</reference>
<organism evidence="4 6">
    <name type="scientific">Halapricum desulfuricans</name>
    <dbReference type="NCBI Taxonomy" id="2841257"/>
    <lineage>
        <taxon>Archaea</taxon>
        <taxon>Methanobacteriati</taxon>
        <taxon>Methanobacteriota</taxon>
        <taxon>Stenosarchaea group</taxon>
        <taxon>Halobacteria</taxon>
        <taxon>Halobacteriales</taxon>
        <taxon>Haloarculaceae</taxon>
        <taxon>Halapricum</taxon>
    </lineage>
</organism>
<evidence type="ECO:0000313" key="4">
    <source>
        <dbReference type="EMBL" id="QSG11933.1"/>
    </source>
</evidence>
<dbReference type="AlphaFoldDB" id="A0A897NLX4"/>
<accession>A0A897NLX4</accession>
<dbReference type="Proteomes" id="UP000663305">
    <property type="component" value="Chromosome"/>
</dbReference>
<dbReference type="EMBL" id="CP064788">
    <property type="protein sequence ID" value="QSG09011.1"/>
    <property type="molecule type" value="Genomic_DNA"/>
</dbReference>
<evidence type="ECO:0000313" key="6">
    <source>
        <dbReference type="Proteomes" id="UP000663305"/>
    </source>
</evidence>
<dbReference type="Pfam" id="PF02697">
    <property type="entry name" value="VAPB_antitox"/>
    <property type="match status" value="1"/>
</dbReference>
<keyword evidence="5" id="KW-1185">Reference proteome</keyword>
<evidence type="ECO:0000256" key="1">
    <source>
        <dbReference type="ARBA" id="ARBA00022649"/>
    </source>
</evidence>
<feature type="compositionally biased region" description="Polar residues" evidence="2">
    <location>
        <begin position="69"/>
        <end position="78"/>
    </location>
</feature>
<feature type="compositionally biased region" description="Basic and acidic residues" evidence="2">
    <location>
        <begin position="82"/>
        <end position="92"/>
    </location>
</feature>
<accession>A0A897N9B5</accession>
<protein>
    <submittedName>
        <fullName evidence="4">RHH/copG family antitoxin</fullName>
    </submittedName>
</protein>
<dbReference type="InterPro" id="IPR003847">
    <property type="entry name" value="Put_antitoxin"/>
</dbReference>
<evidence type="ECO:0000313" key="5">
    <source>
        <dbReference type="Proteomes" id="UP000662973"/>
    </source>
</evidence>
<evidence type="ECO:0000256" key="2">
    <source>
        <dbReference type="SAM" id="MobiDB-lite"/>
    </source>
</evidence>
<name>A0A897NLX4_9EURY</name>
<evidence type="ECO:0000313" key="3">
    <source>
        <dbReference type="EMBL" id="QSG09011.1"/>
    </source>
</evidence>
<feature type="region of interest" description="Disordered" evidence="2">
    <location>
        <begin position="60"/>
        <end position="92"/>
    </location>
</feature>
<sequence length="92" mass="10358">MGTKTIGLREDVYERLKARKREDESFTDLMDRLLDQTTTDWREGFGTLAAEDADELEAIAADSRDRTSKGLSARQQEALSEMTKRGADDETA</sequence>
<dbReference type="KEGG" id="hds:HSR122_1620"/>
<dbReference type="Proteomes" id="UP000662973">
    <property type="component" value="Chromosome"/>
</dbReference>
<dbReference type="EMBL" id="CP064789">
    <property type="protein sequence ID" value="QSG11933.1"/>
    <property type="molecule type" value="Genomic_DNA"/>
</dbReference>
<dbReference type="GeneID" id="68861047"/>
<proteinExistence type="predicted"/>
<dbReference type="RefSeq" id="WP_229109009.1">
    <property type="nucleotide sequence ID" value="NZ_CP064788.1"/>
</dbReference>
<gene>
    <name evidence="4" type="primary">vapB34</name>
    <name evidence="3" type="synonym">vapB35</name>
    <name evidence="4" type="ORF">HSBGL_1516</name>
    <name evidence="3" type="ORF">HSR122_1620</name>
</gene>
<keyword evidence="1" id="KW-1277">Toxin-antitoxin system</keyword>